<dbReference type="Proteomes" id="UP000314294">
    <property type="component" value="Unassembled WGS sequence"/>
</dbReference>
<evidence type="ECO:0000256" key="1">
    <source>
        <dbReference type="SAM" id="MobiDB-lite"/>
    </source>
</evidence>
<sequence length="323" mass="35428">MSKGGGEVECEERSESEDTSVVERRRDDKHERLGSAGALHEPRGQGVPHLGSPGASNRDWEQRAHNPFHHTDAVLGRRKSGVPQAKTCCPLHGGDNHTWPPVPPPPPTGLCTASILLAIDVFLSYTLKLKKEEEEEERRKTELEITLDSKAFPPPSSCCGVAVLHDKSRVAEMLSVGNTLDCRRIFTSALDQLVLTCQLHVGHQDVLLHLLRLAGVGAAVAGPFVGPSGPDRSPAVQVDHAHDQRHQHQARHHEDDQNGQRLTEVQSAGPVQTLLHNPVGHSAQLDGLRQGGRDESRRRRETRLCRNGKAREAHMPVFCCGFP</sequence>
<feature type="region of interest" description="Disordered" evidence="1">
    <location>
        <begin position="274"/>
        <end position="303"/>
    </location>
</feature>
<dbReference type="AlphaFoldDB" id="A0A4Z2J7R1"/>
<feature type="region of interest" description="Disordered" evidence="1">
    <location>
        <begin position="225"/>
        <end position="260"/>
    </location>
</feature>
<feature type="compositionally biased region" description="Basic and acidic residues" evidence="1">
    <location>
        <begin position="239"/>
        <end position="258"/>
    </location>
</feature>
<feature type="compositionally biased region" description="Basic and acidic residues" evidence="1">
    <location>
        <begin position="21"/>
        <end position="33"/>
    </location>
</feature>
<protein>
    <submittedName>
        <fullName evidence="2">Uncharacterized protein</fullName>
    </submittedName>
</protein>
<organism evidence="2 3">
    <name type="scientific">Liparis tanakae</name>
    <name type="common">Tanaka's snailfish</name>
    <dbReference type="NCBI Taxonomy" id="230148"/>
    <lineage>
        <taxon>Eukaryota</taxon>
        <taxon>Metazoa</taxon>
        <taxon>Chordata</taxon>
        <taxon>Craniata</taxon>
        <taxon>Vertebrata</taxon>
        <taxon>Euteleostomi</taxon>
        <taxon>Actinopterygii</taxon>
        <taxon>Neopterygii</taxon>
        <taxon>Teleostei</taxon>
        <taxon>Neoteleostei</taxon>
        <taxon>Acanthomorphata</taxon>
        <taxon>Eupercaria</taxon>
        <taxon>Perciformes</taxon>
        <taxon>Cottioidei</taxon>
        <taxon>Cottales</taxon>
        <taxon>Liparidae</taxon>
        <taxon>Liparis</taxon>
    </lineage>
</organism>
<evidence type="ECO:0000313" key="3">
    <source>
        <dbReference type="Proteomes" id="UP000314294"/>
    </source>
</evidence>
<name>A0A4Z2J7R1_9TELE</name>
<reference evidence="2 3" key="1">
    <citation type="submission" date="2019-03" db="EMBL/GenBank/DDBJ databases">
        <title>First draft genome of Liparis tanakae, snailfish: a comprehensive survey of snailfish specific genes.</title>
        <authorList>
            <person name="Kim W."/>
            <person name="Song I."/>
            <person name="Jeong J.-H."/>
            <person name="Kim D."/>
            <person name="Kim S."/>
            <person name="Ryu S."/>
            <person name="Song J.Y."/>
            <person name="Lee S.K."/>
        </authorList>
    </citation>
    <scope>NUCLEOTIDE SEQUENCE [LARGE SCALE GENOMIC DNA]</scope>
    <source>
        <tissue evidence="2">Muscle</tissue>
    </source>
</reference>
<gene>
    <name evidence="2" type="ORF">EYF80_003788</name>
</gene>
<comment type="caution">
    <text evidence="2">The sequence shown here is derived from an EMBL/GenBank/DDBJ whole genome shotgun (WGS) entry which is preliminary data.</text>
</comment>
<keyword evidence="3" id="KW-1185">Reference proteome</keyword>
<feature type="region of interest" description="Disordered" evidence="1">
    <location>
        <begin position="1"/>
        <end position="60"/>
    </location>
</feature>
<feature type="compositionally biased region" description="Basic and acidic residues" evidence="1">
    <location>
        <begin position="291"/>
        <end position="303"/>
    </location>
</feature>
<dbReference type="EMBL" id="SRLO01000018">
    <property type="protein sequence ID" value="TNN85944.1"/>
    <property type="molecule type" value="Genomic_DNA"/>
</dbReference>
<accession>A0A4Z2J7R1</accession>
<feature type="compositionally biased region" description="Acidic residues" evidence="1">
    <location>
        <begin position="8"/>
        <end position="20"/>
    </location>
</feature>
<evidence type="ECO:0000313" key="2">
    <source>
        <dbReference type="EMBL" id="TNN85944.1"/>
    </source>
</evidence>
<proteinExistence type="predicted"/>